<dbReference type="EMBL" id="ASHM01032603">
    <property type="protein sequence ID" value="PNX77578.1"/>
    <property type="molecule type" value="Genomic_DNA"/>
</dbReference>
<evidence type="ECO:0000313" key="1">
    <source>
        <dbReference type="EMBL" id="PNX77578.1"/>
    </source>
</evidence>
<evidence type="ECO:0000313" key="2">
    <source>
        <dbReference type="Proteomes" id="UP000236291"/>
    </source>
</evidence>
<reference evidence="1 2" key="2">
    <citation type="journal article" date="2017" name="Front. Plant Sci.">
        <title>Gene Classification and Mining of Molecular Markers Useful in Red Clover (Trifolium pratense) Breeding.</title>
        <authorList>
            <person name="Istvanek J."/>
            <person name="Dluhosova J."/>
            <person name="Dluhos P."/>
            <person name="Patkova L."/>
            <person name="Nedelnik J."/>
            <person name="Repkova J."/>
        </authorList>
    </citation>
    <scope>NUCLEOTIDE SEQUENCE [LARGE SCALE GENOMIC DNA]</scope>
    <source>
        <strain evidence="2">cv. Tatra</strain>
        <tissue evidence="1">Young leaves</tissue>
    </source>
</reference>
<dbReference type="Proteomes" id="UP000236291">
    <property type="component" value="Unassembled WGS sequence"/>
</dbReference>
<sequence>MLEGAIVLYGNATSEDIEFMQEDKNSFSFPSEASSTSSSTLSDAQSAAPDLDLLFNQICEEYYRCVHEAGKVLPPEWPMPDLVRAIMGDGALQHGFLTDAYYDVLLCGTRSWGCEELLNFLDLINYVY</sequence>
<proteinExistence type="predicted"/>
<dbReference type="AlphaFoldDB" id="A0A2K3LGC3"/>
<accession>A0A2K3LGC3</accession>
<name>A0A2K3LGC3_TRIPR</name>
<comment type="caution">
    <text evidence="1">The sequence shown here is derived from an EMBL/GenBank/DDBJ whole genome shotgun (WGS) entry which is preliminary data.</text>
</comment>
<reference evidence="1 2" key="1">
    <citation type="journal article" date="2014" name="Am. J. Bot.">
        <title>Genome assembly and annotation for red clover (Trifolium pratense; Fabaceae).</title>
        <authorList>
            <person name="Istvanek J."/>
            <person name="Jaros M."/>
            <person name="Krenek A."/>
            <person name="Repkova J."/>
        </authorList>
    </citation>
    <scope>NUCLEOTIDE SEQUENCE [LARGE SCALE GENOMIC DNA]</scope>
    <source>
        <strain evidence="2">cv. Tatra</strain>
        <tissue evidence="1">Young leaves</tissue>
    </source>
</reference>
<protein>
    <submittedName>
        <fullName evidence="1">Uncharacterized protein</fullName>
    </submittedName>
</protein>
<gene>
    <name evidence="1" type="ORF">L195_g033546</name>
</gene>
<organism evidence="1 2">
    <name type="scientific">Trifolium pratense</name>
    <name type="common">Red clover</name>
    <dbReference type="NCBI Taxonomy" id="57577"/>
    <lineage>
        <taxon>Eukaryota</taxon>
        <taxon>Viridiplantae</taxon>
        <taxon>Streptophyta</taxon>
        <taxon>Embryophyta</taxon>
        <taxon>Tracheophyta</taxon>
        <taxon>Spermatophyta</taxon>
        <taxon>Magnoliopsida</taxon>
        <taxon>eudicotyledons</taxon>
        <taxon>Gunneridae</taxon>
        <taxon>Pentapetalae</taxon>
        <taxon>rosids</taxon>
        <taxon>fabids</taxon>
        <taxon>Fabales</taxon>
        <taxon>Fabaceae</taxon>
        <taxon>Papilionoideae</taxon>
        <taxon>50 kb inversion clade</taxon>
        <taxon>NPAAA clade</taxon>
        <taxon>Hologalegina</taxon>
        <taxon>IRL clade</taxon>
        <taxon>Trifolieae</taxon>
        <taxon>Trifolium</taxon>
    </lineage>
</organism>